<feature type="compositionally biased region" description="Basic and acidic residues" evidence="1">
    <location>
        <begin position="23"/>
        <end position="40"/>
    </location>
</feature>
<dbReference type="EMBL" id="MLJW01006896">
    <property type="protein sequence ID" value="OIQ66012.1"/>
    <property type="molecule type" value="Genomic_DNA"/>
</dbReference>
<protein>
    <submittedName>
        <fullName evidence="2">Uncharacterized protein</fullName>
    </submittedName>
</protein>
<feature type="compositionally biased region" description="Basic and acidic residues" evidence="1">
    <location>
        <begin position="205"/>
        <end position="228"/>
    </location>
</feature>
<feature type="region of interest" description="Disordered" evidence="1">
    <location>
        <begin position="85"/>
        <end position="110"/>
    </location>
</feature>
<evidence type="ECO:0000313" key="2">
    <source>
        <dbReference type="EMBL" id="OIQ66012.1"/>
    </source>
</evidence>
<feature type="region of interest" description="Disordered" evidence="1">
    <location>
        <begin position="195"/>
        <end position="228"/>
    </location>
</feature>
<feature type="region of interest" description="Disordered" evidence="1">
    <location>
        <begin position="22"/>
        <end position="67"/>
    </location>
</feature>
<proteinExistence type="predicted"/>
<gene>
    <name evidence="2" type="ORF">GALL_524240</name>
</gene>
<comment type="caution">
    <text evidence="2">The sequence shown here is derived from an EMBL/GenBank/DDBJ whole genome shotgun (WGS) entry which is preliminary data.</text>
</comment>
<organism evidence="2">
    <name type="scientific">mine drainage metagenome</name>
    <dbReference type="NCBI Taxonomy" id="410659"/>
    <lineage>
        <taxon>unclassified sequences</taxon>
        <taxon>metagenomes</taxon>
        <taxon>ecological metagenomes</taxon>
    </lineage>
</organism>
<feature type="region of interest" description="Disordered" evidence="1">
    <location>
        <begin position="126"/>
        <end position="146"/>
    </location>
</feature>
<sequence length="228" mass="23302">MVDEVALKGIEIGLGDIRALEGGARHGERDPGGPHGEHGVETSGLGRVSQGLGDPGTPGRIDLGLARGDRQGQGQVGVFRHADIGADQHGGHGLQGDHRPRPGGAGRRDGDRQQDLVLIAIVHQGTGGVTAGGGPDNVTGGEARRQGPVETGRLAGVAGIAPIGVPVLLDLLAQGDMNHTARRDPAAVGHQFGLDVPDLLGGRLGRQDQGKSKDRGDPGEKTCHPKPH</sequence>
<evidence type="ECO:0000256" key="1">
    <source>
        <dbReference type="SAM" id="MobiDB-lite"/>
    </source>
</evidence>
<accession>A0A1J5PER5</accession>
<feature type="compositionally biased region" description="Gly residues" evidence="1">
    <location>
        <begin position="126"/>
        <end position="135"/>
    </location>
</feature>
<dbReference type="AlphaFoldDB" id="A0A1J5PER5"/>
<name>A0A1J5PER5_9ZZZZ</name>
<reference evidence="2" key="1">
    <citation type="submission" date="2016-10" db="EMBL/GenBank/DDBJ databases">
        <title>Sequence of Gallionella enrichment culture.</title>
        <authorList>
            <person name="Poehlein A."/>
            <person name="Muehling M."/>
            <person name="Daniel R."/>
        </authorList>
    </citation>
    <scope>NUCLEOTIDE SEQUENCE</scope>
</reference>